<evidence type="ECO:0000313" key="1">
    <source>
        <dbReference type="EMBL" id="EXZ74892.1"/>
    </source>
</evidence>
<sequence>MHTGASPFFNNLPFLMKNKTENDFLAIFTSFLEFQNYVFSSKVIPCKML</sequence>
<proteinExistence type="predicted"/>
<reference evidence="1 2" key="1">
    <citation type="submission" date="2014-02" db="EMBL/GenBank/DDBJ databases">
        <authorList>
            <person name="Sears C."/>
            <person name="Carroll K."/>
            <person name="Sack B.R."/>
            <person name="Qadri F."/>
            <person name="Myers L.L."/>
            <person name="Chung G.-T."/>
            <person name="Escheverria P."/>
            <person name="Fraser C.M."/>
            <person name="Sadzewicz L."/>
            <person name="Shefchek K.A."/>
            <person name="Tallon L."/>
            <person name="Das S.P."/>
            <person name="Daugherty S."/>
            <person name="Mongodin E.F."/>
        </authorList>
    </citation>
    <scope>NUCLEOTIDE SEQUENCE [LARGE SCALE GENOMIC DNA]</scope>
    <source>
        <strain evidence="1 2">3976T8</strain>
    </source>
</reference>
<accession>A0A016C1T6</accession>
<dbReference type="EMBL" id="JGDS01000035">
    <property type="protein sequence ID" value="EXZ74892.1"/>
    <property type="molecule type" value="Genomic_DNA"/>
</dbReference>
<evidence type="ECO:0000313" key="2">
    <source>
        <dbReference type="Proteomes" id="UP000020938"/>
    </source>
</evidence>
<comment type="caution">
    <text evidence="1">The sequence shown here is derived from an EMBL/GenBank/DDBJ whole genome shotgun (WGS) entry which is preliminary data.</text>
</comment>
<protein>
    <submittedName>
        <fullName evidence="1">Uncharacterized protein</fullName>
    </submittedName>
</protein>
<dbReference type="AlphaFoldDB" id="A0A016C1T6"/>
<dbReference type="Proteomes" id="UP000020938">
    <property type="component" value="Unassembled WGS sequence"/>
</dbReference>
<name>A0A016C1T6_BACFG</name>
<organism evidence="1 2">
    <name type="scientific">Bacteroides fragilis str. 3976T8</name>
    <dbReference type="NCBI Taxonomy" id="1339314"/>
    <lineage>
        <taxon>Bacteria</taxon>
        <taxon>Pseudomonadati</taxon>
        <taxon>Bacteroidota</taxon>
        <taxon>Bacteroidia</taxon>
        <taxon>Bacteroidales</taxon>
        <taxon>Bacteroidaceae</taxon>
        <taxon>Bacteroides</taxon>
    </lineage>
</organism>
<gene>
    <name evidence="1" type="ORF">M123_0716</name>
</gene>